<name>A0A0F9HFE8_9ZZZZ</name>
<evidence type="ECO:0008006" key="3">
    <source>
        <dbReference type="Google" id="ProtNLM"/>
    </source>
</evidence>
<dbReference type="Pfam" id="PF11750">
    <property type="entry name" value="DUF3307"/>
    <property type="match status" value="1"/>
</dbReference>
<proteinExistence type="predicted"/>
<keyword evidence="1" id="KW-0812">Transmembrane</keyword>
<evidence type="ECO:0000313" key="2">
    <source>
        <dbReference type="EMBL" id="KKL73807.1"/>
    </source>
</evidence>
<organism evidence="2">
    <name type="scientific">marine sediment metagenome</name>
    <dbReference type="NCBI Taxonomy" id="412755"/>
    <lineage>
        <taxon>unclassified sequences</taxon>
        <taxon>metagenomes</taxon>
        <taxon>ecological metagenomes</taxon>
    </lineage>
</organism>
<dbReference type="AlphaFoldDB" id="A0A0F9HFE8"/>
<accession>A0A0F9HFE8</accession>
<reference evidence="2" key="1">
    <citation type="journal article" date="2015" name="Nature">
        <title>Complex archaea that bridge the gap between prokaryotes and eukaryotes.</title>
        <authorList>
            <person name="Spang A."/>
            <person name="Saw J.H."/>
            <person name="Jorgensen S.L."/>
            <person name="Zaremba-Niedzwiedzka K."/>
            <person name="Martijn J."/>
            <person name="Lind A.E."/>
            <person name="van Eijk R."/>
            <person name="Schleper C."/>
            <person name="Guy L."/>
            <person name="Ettema T.J."/>
        </authorList>
    </citation>
    <scope>NUCLEOTIDE SEQUENCE</scope>
</reference>
<keyword evidence="1" id="KW-0472">Membrane</keyword>
<comment type="caution">
    <text evidence="2">The sequence shown here is derived from an EMBL/GenBank/DDBJ whole genome shotgun (WGS) entry which is preliminary data.</text>
</comment>
<evidence type="ECO:0000256" key="1">
    <source>
        <dbReference type="SAM" id="Phobius"/>
    </source>
</evidence>
<protein>
    <recommendedName>
        <fullName evidence="3">DUF3307 domain-containing protein</fullName>
    </recommendedName>
</protein>
<keyword evidence="1" id="KW-1133">Transmembrane helix</keyword>
<dbReference type="InterPro" id="IPR021737">
    <property type="entry name" value="Phage_phiKZ_Orf197"/>
</dbReference>
<gene>
    <name evidence="2" type="ORF">LCGC14_2071210</name>
</gene>
<dbReference type="EMBL" id="LAZR01024849">
    <property type="protein sequence ID" value="KKL73807.1"/>
    <property type="molecule type" value="Genomic_DNA"/>
</dbReference>
<feature type="transmembrane region" description="Helical" evidence="1">
    <location>
        <begin position="30"/>
        <end position="49"/>
    </location>
</feature>
<sequence>MMFSKALIAHIIGDWLLNSAYLRERKQREFGFLILHVLITSLPFILLGFSPIQVYLIAISHIFIDGSHLGYWWSRLIGKDEEKLYAQYMDDQAFHLIAIWTILQMR</sequence>